<dbReference type="Proteomes" id="UP000013117">
    <property type="component" value="Unassembled WGS sequence"/>
</dbReference>
<accession>N8ZM15</accession>
<feature type="domain" description="Bacterial Ig-like" evidence="1">
    <location>
        <begin position="1039"/>
        <end position="1122"/>
    </location>
</feature>
<feature type="domain" description="Biofilm-associated protein BapA-like prefix-like" evidence="2">
    <location>
        <begin position="1"/>
        <end position="127"/>
    </location>
</feature>
<dbReference type="Pfam" id="PF19077">
    <property type="entry name" value="Big_13"/>
    <property type="match status" value="5"/>
</dbReference>
<evidence type="ECO:0000259" key="2">
    <source>
        <dbReference type="Pfam" id="PF22783"/>
    </source>
</evidence>
<dbReference type="InterPro" id="IPR013783">
    <property type="entry name" value="Ig-like_fold"/>
</dbReference>
<name>N8ZM15_9GAMM</name>
<organism evidence="3 4">
    <name type="scientific">Acinetobacter gerneri DSM 14967 = CIP 107464 = MTCC 9824</name>
    <dbReference type="NCBI Taxonomy" id="1120926"/>
    <lineage>
        <taxon>Bacteria</taxon>
        <taxon>Pseudomonadati</taxon>
        <taxon>Pseudomonadota</taxon>
        <taxon>Gammaproteobacteria</taxon>
        <taxon>Moraxellales</taxon>
        <taxon>Moraxellaceae</taxon>
        <taxon>Acinetobacter</taxon>
    </lineage>
</organism>
<dbReference type="Gene3D" id="3.30.420.430">
    <property type="match status" value="4"/>
</dbReference>
<proteinExistence type="predicted"/>
<dbReference type="RefSeq" id="WP_004866745.1">
    <property type="nucleotide sequence ID" value="NZ_KB849544.1"/>
</dbReference>
<keyword evidence="4" id="KW-1185">Reference proteome</keyword>
<dbReference type="GeneID" id="84211940"/>
<feature type="domain" description="Bacterial Ig-like" evidence="1">
    <location>
        <begin position="587"/>
        <end position="679"/>
    </location>
</feature>
<dbReference type="AlphaFoldDB" id="N8ZM15"/>
<evidence type="ECO:0008006" key="5">
    <source>
        <dbReference type="Google" id="ProtNLM"/>
    </source>
</evidence>
<dbReference type="Pfam" id="PF22783">
    <property type="entry name" value="BapA_N"/>
    <property type="match status" value="1"/>
</dbReference>
<dbReference type="EMBL" id="APPN01000077">
    <property type="protein sequence ID" value="ENV32525.1"/>
    <property type="molecule type" value="Genomic_DNA"/>
</dbReference>
<feature type="domain" description="Bacterial Ig-like" evidence="1">
    <location>
        <begin position="1143"/>
        <end position="1217"/>
    </location>
</feature>
<protein>
    <recommendedName>
        <fullName evidence="5">Bacterial Ig-like domain-containing protein</fullName>
    </recommendedName>
</protein>
<dbReference type="NCBIfam" id="NF033677">
    <property type="entry name" value="biofilm_BapA_N"/>
    <property type="match status" value="1"/>
</dbReference>
<dbReference type="eggNOG" id="COG2931">
    <property type="taxonomic scope" value="Bacteria"/>
</dbReference>
<dbReference type="NCBIfam" id="NF033510">
    <property type="entry name" value="Ca_tandemer"/>
    <property type="match status" value="1"/>
</dbReference>
<feature type="domain" description="Bacterial Ig-like" evidence="1">
    <location>
        <begin position="487"/>
        <end position="571"/>
    </location>
</feature>
<feature type="non-terminal residue" evidence="3">
    <location>
        <position position="1218"/>
    </location>
</feature>
<evidence type="ECO:0000313" key="4">
    <source>
        <dbReference type="Proteomes" id="UP000013117"/>
    </source>
</evidence>
<dbReference type="InterPro" id="IPR044016">
    <property type="entry name" value="Big_13"/>
</dbReference>
<comment type="caution">
    <text evidence="3">The sequence shown here is derived from an EMBL/GenBank/DDBJ whole genome shotgun (WGS) entry which is preliminary data.</text>
</comment>
<dbReference type="Gene3D" id="2.60.40.10">
    <property type="entry name" value="Immunoglobulins"/>
    <property type="match status" value="5"/>
</dbReference>
<sequence length="1218" mass="130330">MKRVDIISKGTHKILESREDSNFVLSENSVVIINTPIKAIKKIERIGNDLVIHFSKTDEPLIIKNYYNDNNNADNSLVLKTEDGRLLWIQDLENAGVIDKAINYQVIDDVELLLYQEDSPYMAALPWLTGGILIAALAYGNREKNGAPKEDKPIFKDPVAINAYEDNVGSKTGTFGILKPTDDTTPGFVIGTLEDDRTPVLYVDGKEVASVYDRENGILTPVEPLSEGSHLIAYKEVDGKGNEGDLGEAAEIIIDTTAPNQPDTPTEYIDDAGEKTGHFDFTVSTDDTTPTIVIGDIPADETPTLYVDGQAVESIYDAENGTLTPKTPLSEGSHEISFTLTDEAGNESFQSDPVTIDIVTTAPNQPSAPTSYIDDIGNNQGQFNFSVPTDDTKPGIVIGVLDNGITPNLYVDGKEVAAIYDPATGTLTPTVALAEGTHSITYTLTDVAGNESVPSNPVVLVVDTTAPTKIELDSVVDDVEYLTDNLQSGDYTNDTQPTFNGHGAEAGALISLKDETGKVIGTAIADAKGQWSVEPSAANKLSDGAHNLIVTQTDKAGNESTTTSFELNVDTKAPTQKTDITDVYDDEGVKTGKVKDNGYTDDTTPRINGTISAELGSNEKVVVYRDGKYIGEATVKGTSWYFDDKDLENGKAYQYTARVEDLAGNRGGDSNSYNINIDTDAPPQTITILSMHDNYGPVQGDFASGVTTDDSTPTLYGSLSSALAANEYIVIYRNGERIDSVTVQAGVTQWEYTDGGLSNGQTYTYTAKVEDASGLQSASSNPFELKYASDGSFNKGEVIGVYDDVAPNIGNVPNNGYTNDTSPLLQGTLNSALSAGETIAIYRDGVKIGEAILDPSDPTGKSWTYQDKDLKDATKYKYSVAVESAAGVAGAESTTYTINIDTTPPDQTIKIEEIYDNKDPVIGKVRDGDVTNDDTPEIRGSLSSGLAAGELIYIYRDGECRGSTTATYSNGKWSWSYTDSSLGNDQSYIYTAKVVDLAGNSSSLSNSYSIVTNFNIVGQSAEIIRILDDVEPGVGPVPNNGYTNDKTPTLEGSITSPLSAGDIVVIYRNGDEIGTATMTSSTTWKYEAELDADGFYTYVAAVRNNVGVDGAPSNSYSINLDTVPPTATAQIYSYTDDVAPQLGDYGSGTYTNDTTPTLNISIKGVLGINEVVAVYRDGSKVGEAILVNGIYRFEDKALADGKTYTYTVRVEDAAGNQG</sequence>
<feature type="domain" description="Bacterial Ig-like" evidence="1">
    <location>
        <begin position="271"/>
        <end position="357"/>
    </location>
</feature>
<reference evidence="3 4" key="1">
    <citation type="submission" date="2013-02" db="EMBL/GenBank/DDBJ databases">
        <title>The Genome Sequence of Acinetobacter gerneri CIP 107464.</title>
        <authorList>
            <consortium name="The Broad Institute Genome Sequencing Platform"/>
            <consortium name="The Broad Institute Genome Sequencing Center for Infectious Disease"/>
            <person name="Cerqueira G."/>
            <person name="Feldgarden M."/>
            <person name="Courvalin P."/>
            <person name="Perichon B."/>
            <person name="Grillot-Courvalin C."/>
            <person name="Clermont D."/>
            <person name="Rocha E."/>
            <person name="Yoon E.-J."/>
            <person name="Nemec A."/>
            <person name="Walker B."/>
            <person name="Young S.K."/>
            <person name="Zeng Q."/>
            <person name="Gargeya S."/>
            <person name="Fitzgerald M."/>
            <person name="Haas B."/>
            <person name="Abouelleil A."/>
            <person name="Alvarado L."/>
            <person name="Arachchi H.M."/>
            <person name="Berlin A.M."/>
            <person name="Chapman S.B."/>
            <person name="Dewar J."/>
            <person name="Goldberg J."/>
            <person name="Griggs A."/>
            <person name="Gujja S."/>
            <person name="Hansen M."/>
            <person name="Howarth C."/>
            <person name="Imamovic A."/>
            <person name="Larimer J."/>
            <person name="McCowan C."/>
            <person name="Murphy C."/>
            <person name="Neiman D."/>
            <person name="Pearson M."/>
            <person name="Priest M."/>
            <person name="Roberts A."/>
            <person name="Saif S."/>
            <person name="Shea T."/>
            <person name="Sisk P."/>
            <person name="Sykes S."/>
            <person name="Wortman J."/>
            <person name="Nusbaum C."/>
            <person name="Birren B."/>
        </authorList>
    </citation>
    <scope>NUCLEOTIDE SEQUENCE [LARGE SCALE GENOMIC DNA]</scope>
    <source>
        <strain evidence="3 4">CIP 107464</strain>
    </source>
</reference>
<gene>
    <name evidence="3" type="ORF">F960_03283</name>
</gene>
<evidence type="ECO:0000313" key="3">
    <source>
        <dbReference type="EMBL" id="ENV32525.1"/>
    </source>
</evidence>
<dbReference type="HOGENOM" id="CLU_255793_0_0_6"/>
<dbReference type="InterPro" id="IPR048051">
    <property type="entry name" value="BapA-like_prefix-like"/>
</dbReference>
<evidence type="ECO:0000259" key="1">
    <source>
        <dbReference type="Pfam" id="PF19077"/>
    </source>
</evidence>